<keyword evidence="1" id="KW-1133">Transmembrane helix</keyword>
<name>A0A8S0X1S1_9GAMM</name>
<gene>
    <name evidence="2" type="ORF">METHB2_40100</name>
</gene>
<feature type="transmembrane region" description="Helical" evidence="1">
    <location>
        <begin position="79"/>
        <end position="97"/>
    </location>
</feature>
<dbReference type="RefSeq" id="WP_174626266.1">
    <property type="nucleotide sequence ID" value="NZ_CADCXN010000069.1"/>
</dbReference>
<evidence type="ECO:0000313" key="2">
    <source>
        <dbReference type="EMBL" id="CAA9891400.1"/>
    </source>
</evidence>
<keyword evidence="1" id="KW-0472">Membrane</keyword>
<reference evidence="2 3" key="1">
    <citation type="submission" date="2020-02" db="EMBL/GenBank/DDBJ databases">
        <authorList>
            <person name="Hogendoorn C."/>
        </authorList>
    </citation>
    <scope>NUCLEOTIDE SEQUENCE [LARGE SCALE GENOMIC DNA]</scope>
    <source>
        <strain evidence="2">METHB21</strain>
    </source>
</reference>
<dbReference type="AlphaFoldDB" id="A0A8S0X1S1"/>
<feature type="transmembrane region" description="Helical" evidence="1">
    <location>
        <begin position="109"/>
        <end position="138"/>
    </location>
</feature>
<keyword evidence="1" id="KW-0812">Transmembrane</keyword>
<proteinExistence type="predicted"/>
<dbReference type="Proteomes" id="UP000494216">
    <property type="component" value="Unassembled WGS sequence"/>
</dbReference>
<sequence length="505" mass="57848">MKYINPFNLSVFFPSLRWLVIFLGLVLLQLPFLTADADHHLSGSRGPFTDEGLYTAQFRNATITGHLDLTQMDGIIKEPLFAIGMWLVTHYLVDSMLSCRGAVIISSAFLLAFLATGFGAFSRTVLIAIPLGFLSFYIFHYSHFAMTEILCSLIILAACRLLYFHLSGLSSRWQTLFLSSFLIFIAYACKIQFIYAALIPSLTIFLAMIFKMSCGIRPERNDWINLIISIFLACIFALIYFMIWILPNYEFWTSSIFHQVGERTATNIRKVVYNNLLKLIGDIRNWPIFIVLPFALVMACQEWWSLTNNKESRQTWIALVAPLLAWLMLESHKFILPYLPSRYLVSFYIALAMLGAAGLSMFKKSHITSTWQWFYGVCAIALILSFTVNIILYQRAFQERSYTIVNAQTLFAKDGKWKRKVVMGPWAPTLFWGTGAITLPVWKDYFNDRDILTKYHPSAIVSEVDQADSQGAFTADGIDLRKLTSKVVRVLQWEIHVYEIPLTTR</sequence>
<feature type="transmembrane region" description="Helical" evidence="1">
    <location>
        <begin position="374"/>
        <end position="393"/>
    </location>
</feature>
<feature type="transmembrane region" description="Helical" evidence="1">
    <location>
        <begin position="144"/>
        <end position="163"/>
    </location>
</feature>
<evidence type="ECO:0000256" key="1">
    <source>
        <dbReference type="SAM" id="Phobius"/>
    </source>
</evidence>
<feature type="transmembrane region" description="Helical" evidence="1">
    <location>
        <begin position="193"/>
        <end position="211"/>
    </location>
</feature>
<keyword evidence="3" id="KW-1185">Reference proteome</keyword>
<organism evidence="2 3">
    <name type="scientific">Candidatus Methylobacter favarea</name>
    <dbReference type="NCBI Taxonomy" id="2707345"/>
    <lineage>
        <taxon>Bacteria</taxon>
        <taxon>Pseudomonadati</taxon>
        <taxon>Pseudomonadota</taxon>
        <taxon>Gammaproteobacteria</taxon>
        <taxon>Methylococcales</taxon>
        <taxon>Methylococcaceae</taxon>
        <taxon>Methylobacter</taxon>
    </lineage>
</organism>
<feature type="transmembrane region" description="Helical" evidence="1">
    <location>
        <begin position="223"/>
        <end position="246"/>
    </location>
</feature>
<protein>
    <submittedName>
        <fullName evidence="2">Uncharacterized protein</fullName>
    </submittedName>
</protein>
<accession>A0A8S0X1S1</accession>
<feature type="transmembrane region" description="Helical" evidence="1">
    <location>
        <begin position="342"/>
        <end position="362"/>
    </location>
</feature>
<evidence type="ECO:0000313" key="3">
    <source>
        <dbReference type="Proteomes" id="UP000494216"/>
    </source>
</evidence>
<feature type="transmembrane region" description="Helical" evidence="1">
    <location>
        <begin position="170"/>
        <end position="187"/>
    </location>
</feature>
<comment type="caution">
    <text evidence="2">The sequence shown here is derived from an EMBL/GenBank/DDBJ whole genome shotgun (WGS) entry which is preliminary data.</text>
</comment>
<dbReference type="EMBL" id="CADCXN010000069">
    <property type="protein sequence ID" value="CAA9891400.1"/>
    <property type="molecule type" value="Genomic_DNA"/>
</dbReference>
<feature type="transmembrane region" description="Helical" evidence="1">
    <location>
        <begin position="286"/>
        <end position="304"/>
    </location>
</feature>